<dbReference type="InterPro" id="IPR000792">
    <property type="entry name" value="Tscrpt_reg_LuxR_C"/>
</dbReference>
<protein>
    <recommendedName>
        <fullName evidence="1">HTH luxR-type domain-containing protein</fullName>
    </recommendedName>
</protein>
<name>A0ABQ3WEF6_9ACTN</name>
<dbReference type="EMBL" id="BOMF01000042">
    <property type="protein sequence ID" value="GID44994.1"/>
    <property type="molecule type" value="Genomic_DNA"/>
</dbReference>
<feature type="domain" description="HTH luxR-type" evidence="1">
    <location>
        <begin position="1"/>
        <end position="47"/>
    </location>
</feature>
<dbReference type="SUPFAM" id="SSF46894">
    <property type="entry name" value="C-terminal effector domain of the bipartite response regulators"/>
    <property type="match status" value="1"/>
</dbReference>
<evidence type="ECO:0000313" key="2">
    <source>
        <dbReference type="EMBL" id="GID44994.1"/>
    </source>
</evidence>
<dbReference type="InterPro" id="IPR036388">
    <property type="entry name" value="WH-like_DNA-bd_sf"/>
</dbReference>
<evidence type="ECO:0000259" key="1">
    <source>
        <dbReference type="PROSITE" id="PS50043"/>
    </source>
</evidence>
<reference evidence="2" key="1">
    <citation type="submission" date="2021-01" db="EMBL/GenBank/DDBJ databases">
        <title>Whole genome shotgun sequence of Actinoplanes capillaceus NBRC 16408.</title>
        <authorList>
            <person name="Komaki H."/>
            <person name="Tamura T."/>
        </authorList>
    </citation>
    <scope>NUCLEOTIDE SEQUENCE [LARGE SCALE GENOMIC DNA]</scope>
    <source>
        <strain evidence="2">NBRC 16408</strain>
    </source>
</reference>
<comment type="caution">
    <text evidence="2">The sequence shown here is derived from an EMBL/GenBank/DDBJ whole genome shotgun (WGS) entry which is preliminary data.</text>
</comment>
<organism evidence="2">
    <name type="scientific">Actinoplanes campanulatus</name>
    <dbReference type="NCBI Taxonomy" id="113559"/>
    <lineage>
        <taxon>Bacteria</taxon>
        <taxon>Bacillati</taxon>
        <taxon>Actinomycetota</taxon>
        <taxon>Actinomycetes</taxon>
        <taxon>Micromonosporales</taxon>
        <taxon>Micromonosporaceae</taxon>
        <taxon>Actinoplanes</taxon>
    </lineage>
</organism>
<gene>
    <name evidence="2" type="ORF">Aca07nite_22690</name>
</gene>
<dbReference type="Pfam" id="PF00196">
    <property type="entry name" value="GerE"/>
    <property type="match status" value="1"/>
</dbReference>
<dbReference type="InterPro" id="IPR016032">
    <property type="entry name" value="Sig_transdc_resp-reg_C-effctor"/>
</dbReference>
<dbReference type="Gene3D" id="1.10.10.10">
    <property type="entry name" value="Winged helix-like DNA-binding domain superfamily/Winged helix DNA-binding domain"/>
    <property type="match status" value="1"/>
</dbReference>
<accession>A0ABQ3WEF6</accession>
<sequence length="51" mass="5497">MGERSDPEMAARLVISVRTVGAHVAAVMAKPTVHTRREAVSRARAIGLLEE</sequence>
<dbReference type="PROSITE" id="PS50043">
    <property type="entry name" value="HTH_LUXR_2"/>
    <property type="match status" value="1"/>
</dbReference>
<proteinExistence type="predicted"/>